<dbReference type="Proteomes" id="UP000284296">
    <property type="component" value="Unassembled WGS sequence"/>
</dbReference>
<evidence type="ECO:0000313" key="3">
    <source>
        <dbReference type="Proteomes" id="UP000284296"/>
    </source>
</evidence>
<dbReference type="PROSITE" id="PS00455">
    <property type="entry name" value="AMP_BINDING"/>
    <property type="match status" value="1"/>
</dbReference>
<dbReference type="GO" id="GO:0043041">
    <property type="term" value="P:amino acid activation for nonribosomal peptide biosynthetic process"/>
    <property type="evidence" value="ECO:0007669"/>
    <property type="project" value="TreeGrafter"/>
</dbReference>
<dbReference type="Gene3D" id="3.30.300.30">
    <property type="match status" value="1"/>
</dbReference>
<dbReference type="InterPro" id="IPR000873">
    <property type="entry name" value="AMP-dep_synth/lig_dom"/>
</dbReference>
<dbReference type="RefSeq" id="WP_118004715.1">
    <property type="nucleotide sequence ID" value="NZ_QRXF01000029.1"/>
</dbReference>
<comment type="caution">
    <text evidence="2">The sequence shown here is derived from an EMBL/GenBank/DDBJ whole genome shotgun (WGS) entry which is preliminary data.</text>
</comment>
<dbReference type="Pfam" id="PF00501">
    <property type="entry name" value="AMP-binding"/>
    <property type="match status" value="1"/>
</dbReference>
<dbReference type="EMBL" id="QRXG01000029">
    <property type="protein sequence ID" value="RGT79280.1"/>
    <property type="molecule type" value="Genomic_DNA"/>
</dbReference>
<gene>
    <name evidence="2" type="ORF">DWX06_13350</name>
</gene>
<dbReference type="CDD" id="cd05930">
    <property type="entry name" value="A_NRPS"/>
    <property type="match status" value="1"/>
</dbReference>
<dbReference type="PANTHER" id="PTHR45527:SF1">
    <property type="entry name" value="FATTY ACID SYNTHASE"/>
    <property type="match status" value="1"/>
</dbReference>
<accession>A0A412Q0S0</accession>
<reference evidence="2 3" key="1">
    <citation type="submission" date="2018-08" db="EMBL/GenBank/DDBJ databases">
        <title>A genome reference for cultivated species of the human gut microbiota.</title>
        <authorList>
            <person name="Zou Y."/>
            <person name="Xue W."/>
            <person name="Luo G."/>
        </authorList>
    </citation>
    <scope>NUCLEOTIDE SEQUENCE [LARGE SCALE GENOMIC DNA]</scope>
    <source>
        <strain evidence="2 3">AF18-16LB</strain>
    </source>
</reference>
<feature type="domain" description="AMP-dependent synthetase/ligase" evidence="1">
    <location>
        <begin position="197"/>
        <end position="545"/>
    </location>
</feature>
<dbReference type="GO" id="GO:0044550">
    <property type="term" value="P:secondary metabolite biosynthetic process"/>
    <property type="evidence" value="ECO:0007669"/>
    <property type="project" value="TreeGrafter"/>
</dbReference>
<dbReference type="InterPro" id="IPR045851">
    <property type="entry name" value="AMP-bd_C_sf"/>
</dbReference>
<dbReference type="PANTHER" id="PTHR45527">
    <property type="entry name" value="NONRIBOSOMAL PEPTIDE SYNTHETASE"/>
    <property type="match status" value="1"/>
</dbReference>
<evidence type="ECO:0000259" key="1">
    <source>
        <dbReference type="Pfam" id="PF00501"/>
    </source>
</evidence>
<proteinExistence type="predicted"/>
<dbReference type="InterPro" id="IPR020845">
    <property type="entry name" value="AMP-binding_CS"/>
</dbReference>
<evidence type="ECO:0000313" key="2">
    <source>
        <dbReference type="EMBL" id="RGT79280.1"/>
    </source>
</evidence>
<protein>
    <recommendedName>
        <fullName evidence="1">AMP-dependent synthetase/ligase domain-containing protein</fullName>
    </recommendedName>
</protein>
<dbReference type="InterPro" id="IPR042099">
    <property type="entry name" value="ANL_N_sf"/>
</dbReference>
<dbReference type="Gene3D" id="3.40.50.12780">
    <property type="entry name" value="N-terminal domain of ligase-like"/>
    <property type="match status" value="1"/>
</dbReference>
<dbReference type="GO" id="GO:0031177">
    <property type="term" value="F:phosphopantetheine binding"/>
    <property type="evidence" value="ECO:0007669"/>
    <property type="project" value="TreeGrafter"/>
</dbReference>
<sequence>MKLDNIKKRVNVYKEISLEINYENLDELDLILSFWILLYRYRNNEKFLLCLKYFSKAGEIFIDDLDMDYTHIKDYLKEKIEEIEDGNTVFRDILFYINSHELDKSVVDGKIQLILEIVKNTTQRTCRIYYNSNLIKSESISYFVQNYDWFLRQININKFMKISSYEIVCPKEKAKIKFFNNREIRCYYRENFIQKFSRKLKNLQDKIAVVSGSREYTYKEINNMANKVASIICNSETKYIGVYSENDVSTVAAILAILKAGKCIVTINPSYPEKRVEKIINDLNMNTILCCDKIKNKFLSSTIDNNLMSVENIDYTENYSEICECVSKEEPCYIIFTSGTTGKPKGVIISQENIMLEIEWLIQYFSYNQFVKSLHILSYSFDFGLYDILSTLMCGGTLFCIDKNTMKNFSSYIDFIYNNEINNINVTPSFFNIISSFGKYLPSLKYVHLGGEKVTYRHIEKYNKVLNKECQIYNGYGPCECTVGCLIHEVTKEERAGEIVGVSSVPIGKPTDESYIYILDSEKNIVPINAIGEIYVVGKSVGMGYVNESYNIRKFVEFDGKKAFATGDMAKWLPNGEVEFLNRKDTQIKINGFRVELSEIDVVIEEIEAVETAKTVYNGKLITFVVLRRKISFSQVRVEISKMLPYYMIPTKFVELEAFPCLESGKIDVQKLEEMI</sequence>
<dbReference type="SUPFAM" id="SSF56801">
    <property type="entry name" value="Acetyl-CoA synthetase-like"/>
    <property type="match status" value="1"/>
</dbReference>
<organism evidence="2 3">
    <name type="scientific">Agathobacter rectalis</name>
    <dbReference type="NCBI Taxonomy" id="39491"/>
    <lineage>
        <taxon>Bacteria</taxon>
        <taxon>Bacillati</taxon>
        <taxon>Bacillota</taxon>
        <taxon>Clostridia</taxon>
        <taxon>Lachnospirales</taxon>
        <taxon>Lachnospiraceae</taxon>
        <taxon>Agathobacter</taxon>
    </lineage>
</organism>
<name>A0A412Q0S0_9FIRM</name>
<dbReference type="AlphaFoldDB" id="A0A412Q0S0"/>
<dbReference type="GO" id="GO:0005737">
    <property type="term" value="C:cytoplasm"/>
    <property type="evidence" value="ECO:0007669"/>
    <property type="project" value="TreeGrafter"/>
</dbReference>